<dbReference type="VEuPathDB" id="FungiDB:ACLA_055800"/>
<dbReference type="InterPro" id="IPR013094">
    <property type="entry name" value="AB_hydrolase_3"/>
</dbReference>
<dbReference type="PANTHER" id="PTHR23024">
    <property type="entry name" value="ARYLACETAMIDE DEACETYLASE"/>
    <property type="match status" value="1"/>
</dbReference>
<dbReference type="PANTHER" id="PTHR23024:SF24">
    <property type="entry name" value="ALPHA_BETA HYDROLASE FOLD-3 DOMAIN-CONTAINING PROTEIN"/>
    <property type="match status" value="1"/>
</dbReference>
<organism evidence="2 3">
    <name type="scientific">Aspergillus clavatus (strain ATCC 1007 / CBS 513.65 / DSM 816 / NCTC 3887 / NRRL 1 / QM 1276 / 107)</name>
    <dbReference type="NCBI Taxonomy" id="344612"/>
    <lineage>
        <taxon>Eukaryota</taxon>
        <taxon>Fungi</taxon>
        <taxon>Dikarya</taxon>
        <taxon>Ascomycota</taxon>
        <taxon>Pezizomycotina</taxon>
        <taxon>Eurotiomycetes</taxon>
        <taxon>Eurotiomycetidae</taxon>
        <taxon>Eurotiales</taxon>
        <taxon>Aspergillaceae</taxon>
        <taxon>Aspergillus</taxon>
        <taxon>Aspergillus subgen. Fumigati</taxon>
    </lineage>
</organism>
<proteinExistence type="predicted"/>
<dbReference type="KEGG" id="act:ACLA_055800"/>
<dbReference type="Gene3D" id="3.40.50.1820">
    <property type="entry name" value="alpha/beta hydrolase"/>
    <property type="match status" value="1"/>
</dbReference>
<dbReference type="GeneID" id="4707201"/>
<dbReference type="SUPFAM" id="SSF53474">
    <property type="entry name" value="alpha/beta-Hydrolases"/>
    <property type="match status" value="1"/>
</dbReference>
<sequence>MTSKFDPFDRVDLTYKVIHNQPLIASVLIPKALASQPACDYPVLVNWHGGGFIIGHRLYEGWFAPWALEMILTMPAILIAPDYRLLPESNATEILSDLDTFWTWMQTTLPSLTATWHARPDLSRLACAGTSAGGYLAIQSALLFPAQSNIKVLLSIAGALNTDIPHYTVPGPKMILGRLPPSPRAAQRILRDYVRRHVRPGAVRTSGDAVEMWELLTCVLQQACLPRWLGFNRSPGQHEQINPMAGLERVAEKVVRMPPLWVVQGDRDSVVPPICSTGFIDKMQQVCPQVPVLLSLQPGDHGFEVMHTVEDEWVQEGLDFMKQYWL</sequence>
<dbReference type="OrthoDB" id="19653at2759"/>
<dbReference type="EMBL" id="DS027048">
    <property type="protein sequence ID" value="EAW13532.1"/>
    <property type="molecule type" value="Genomic_DNA"/>
</dbReference>
<dbReference type="eggNOG" id="ENOG502SNC3">
    <property type="taxonomic scope" value="Eukaryota"/>
</dbReference>
<dbReference type="Proteomes" id="UP000006701">
    <property type="component" value="Unassembled WGS sequence"/>
</dbReference>
<keyword evidence="3" id="KW-1185">Reference proteome</keyword>
<dbReference type="OMA" id="WHGGGFI"/>
<dbReference type="AlphaFoldDB" id="A1C9K8"/>
<evidence type="ECO:0000313" key="3">
    <source>
        <dbReference type="Proteomes" id="UP000006701"/>
    </source>
</evidence>
<accession>A1C9K8</accession>
<dbReference type="HOGENOM" id="CLU_012494_9_1_1"/>
<dbReference type="Pfam" id="PF07859">
    <property type="entry name" value="Abhydrolase_3"/>
    <property type="match status" value="1"/>
</dbReference>
<name>A1C9K8_ASPCL</name>
<gene>
    <name evidence="2" type="ORF">ACLA_055800</name>
</gene>
<evidence type="ECO:0000259" key="1">
    <source>
        <dbReference type="Pfam" id="PF07859"/>
    </source>
</evidence>
<protein>
    <submittedName>
        <fullName evidence="2">Polyketide synthase, putative</fullName>
    </submittedName>
</protein>
<dbReference type="InterPro" id="IPR029058">
    <property type="entry name" value="AB_hydrolase_fold"/>
</dbReference>
<reference evidence="2 3" key="1">
    <citation type="journal article" date="2008" name="PLoS Genet.">
        <title>Genomic islands in the pathogenic filamentous fungus Aspergillus fumigatus.</title>
        <authorList>
            <person name="Fedorova N.D."/>
            <person name="Khaldi N."/>
            <person name="Joardar V.S."/>
            <person name="Maiti R."/>
            <person name="Amedeo P."/>
            <person name="Anderson M.J."/>
            <person name="Crabtree J."/>
            <person name="Silva J.C."/>
            <person name="Badger J.H."/>
            <person name="Albarraq A."/>
            <person name="Angiuoli S."/>
            <person name="Bussey H."/>
            <person name="Bowyer P."/>
            <person name="Cotty P.J."/>
            <person name="Dyer P.S."/>
            <person name="Egan A."/>
            <person name="Galens K."/>
            <person name="Fraser-Liggett C.M."/>
            <person name="Haas B.J."/>
            <person name="Inman J.M."/>
            <person name="Kent R."/>
            <person name="Lemieux S."/>
            <person name="Malavazi I."/>
            <person name="Orvis J."/>
            <person name="Roemer T."/>
            <person name="Ronning C.M."/>
            <person name="Sundaram J.P."/>
            <person name="Sutton G."/>
            <person name="Turner G."/>
            <person name="Venter J.C."/>
            <person name="White O.R."/>
            <person name="Whitty B.R."/>
            <person name="Youngman P."/>
            <person name="Wolfe K.H."/>
            <person name="Goldman G.H."/>
            <person name="Wortman J.R."/>
            <person name="Jiang B."/>
            <person name="Denning D.W."/>
            <person name="Nierman W.C."/>
        </authorList>
    </citation>
    <scope>NUCLEOTIDE SEQUENCE [LARGE SCALE GENOMIC DNA]</scope>
    <source>
        <strain evidence="3">ATCC 1007 / CBS 513.65 / DSM 816 / NCTC 3887 / NRRL 1</strain>
    </source>
</reference>
<dbReference type="RefSeq" id="XP_001274958.1">
    <property type="nucleotide sequence ID" value="XM_001274957.1"/>
</dbReference>
<dbReference type="GO" id="GO:0016787">
    <property type="term" value="F:hydrolase activity"/>
    <property type="evidence" value="ECO:0007669"/>
    <property type="project" value="InterPro"/>
</dbReference>
<dbReference type="InterPro" id="IPR050466">
    <property type="entry name" value="Carboxylest/Gibb_receptor"/>
</dbReference>
<evidence type="ECO:0000313" key="2">
    <source>
        <dbReference type="EMBL" id="EAW13532.1"/>
    </source>
</evidence>
<feature type="domain" description="Alpha/beta hydrolase fold-3" evidence="1">
    <location>
        <begin position="44"/>
        <end position="160"/>
    </location>
</feature>